<dbReference type="Proteomes" id="UP000808388">
    <property type="component" value="Unassembled WGS sequence"/>
</dbReference>
<evidence type="ECO:0000313" key="2">
    <source>
        <dbReference type="EMBL" id="MBI3627273.1"/>
    </source>
</evidence>
<dbReference type="AlphaFoldDB" id="A0A9D6LPH8"/>
<reference evidence="2" key="1">
    <citation type="submission" date="2020-07" db="EMBL/GenBank/DDBJ databases">
        <title>Huge and variable diversity of episymbiotic CPR bacteria and DPANN archaea in groundwater ecosystems.</title>
        <authorList>
            <person name="He C.Y."/>
            <person name="Keren R."/>
            <person name="Whittaker M."/>
            <person name="Farag I.F."/>
            <person name="Doudna J."/>
            <person name="Cate J.H.D."/>
            <person name="Banfield J.F."/>
        </authorList>
    </citation>
    <scope>NUCLEOTIDE SEQUENCE</scope>
    <source>
        <strain evidence="2">NC_groundwater_972_Pr1_S-0.2um_49_27</strain>
    </source>
</reference>
<dbReference type="InterPro" id="IPR035093">
    <property type="entry name" value="RelE/ParE_toxin_dom_sf"/>
</dbReference>
<dbReference type="Gene3D" id="3.30.2310.20">
    <property type="entry name" value="RelE-like"/>
    <property type="match status" value="1"/>
</dbReference>
<name>A0A9D6LPH8_9BACT</name>
<dbReference type="SUPFAM" id="SSF143011">
    <property type="entry name" value="RelE-like"/>
    <property type="match status" value="1"/>
</dbReference>
<evidence type="ECO:0000256" key="1">
    <source>
        <dbReference type="ARBA" id="ARBA00022649"/>
    </source>
</evidence>
<comment type="caution">
    <text evidence="2">The sequence shown here is derived from an EMBL/GenBank/DDBJ whole genome shotgun (WGS) entry which is preliminary data.</text>
</comment>
<evidence type="ECO:0000313" key="3">
    <source>
        <dbReference type="Proteomes" id="UP000808388"/>
    </source>
</evidence>
<gene>
    <name evidence="2" type="ORF">HY220_00780</name>
</gene>
<dbReference type="InterPro" id="IPR007712">
    <property type="entry name" value="RelE/ParE_toxin"/>
</dbReference>
<accession>A0A9D6LPH8</accession>
<keyword evidence="1" id="KW-1277">Toxin-antitoxin system</keyword>
<proteinExistence type="predicted"/>
<dbReference type="Pfam" id="PF05016">
    <property type="entry name" value="ParE_toxin"/>
    <property type="match status" value="1"/>
</dbReference>
<protein>
    <submittedName>
        <fullName evidence="2">Type II toxin-antitoxin system RelE/ParE family toxin</fullName>
    </submittedName>
</protein>
<sequence>MEIIYAKKFESAIRYWKKKDGRVFRSIESQIEKIIREPEIGKPLRHALKSRRRLHVGSFVLVYEFHNNDLRFIDFDHHDRIYKK</sequence>
<dbReference type="EMBL" id="JACQCQ010000002">
    <property type="protein sequence ID" value="MBI3627273.1"/>
    <property type="molecule type" value="Genomic_DNA"/>
</dbReference>
<organism evidence="2 3">
    <name type="scientific">Candidatus Sungiibacteriota bacterium</name>
    <dbReference type="NCBI Taxonomy" id="2750080"/>
    <lineage>
        <taxon>Bacteria</taxon>
        <taxon>Candidatus Sungiibacteriota</taxon>
    </lineage>
</organism>